<proteinExistence type="predicted"/>
<name>A0A229NT93_9BACL</name>
<dbReference type="PANTHER" id="PTHR45947:SF3">
    <property type="entry name" value="SULFOQUINOVOSYL TRANSFERASE SQD2"/>
    <property type="match status" value="1"/>
</dbReference>
<organism evidence="3 4">
    <name type="scientific">Paenibacillus herberti</name>
    <dbReference type="NCBI Taxonomy" id="1619309"/>
    <lineage>
        <taxon>Bacteria</taxon>
        <taxon>Bacillati</taxon>
        <taxon>Bacillota</taxon>
        <taxon>Bacilli</taxon>
        <taxon>Bacillales</taxon>
        <taxon>Paenibacillaceae</taxon>
        <taxon>Paenibacillus</taxon>
    </lineage>
</organism>
<dbReference type="PANTHER" id="PTHR45947">
    <property type="entry name" value="SULFOQUINOVOSYL TRANSFERASE SQD2"/>
    <property type="match status" value="1"/>
</dbReference>
<dbReference type="InterPro" id="IPR050194">
    <property type="entry name" value="Glycosyltransferase_grp1"/>
</dbReference>
<dbReference type="RefSeq" id="WP_089526821.1">
    <property type="nucleotide sequence ID" value="NZ_NMUQ01000004.1"/>
</dbReference>
<dbReference type="Pfam" id="PF13439">
    <property type="entry name" value="Glyco_transf_4"/>
    <property type="match status" value="1"/>
</dbReference>
<dbReference type="OrthoDB" id="73743at2"/>
<feature type="domain" description="Glycosyltransferase subfamily 4-like N-terminal" evidence="2">
    <location>
        <begin position="15"/>
        <end position="164"/>
    </location>
</feature>
<evidence type="ECO:0000259" key="1">
    <source>
        <dbReference type="Pfam" id="PF00534"/>
    </source>
</evidence>
<dbReference type="SUPFAM" id="SSF53756">
    <property type="entry name" value="UDP-Glycosyltransferase/glycogen phosphorylase"/>
    <property type="match status" value="1"/>
</dbReference>
<evidence type="ECO:0000313" key="4">
    <source>
        <dbReference type="Proteomes" id="UP000215145"/>
    </source>
</evidence>
<dbReference type="EMBL" id="NMUQ01000004">
    <property type="protein sequence ID" value="OXM13117.1"/>
    <property type="molecule type" value="Genomic_DNA"/>
</dbReference>
<gene>
    <name evidence="3" type="ORF">CGZ75_23390</name>
</gene>
<dbReference type="Pfam" id="PF00534">
    <property type="entry name" value="Glycos_transf_1"/>
    <property type="match status" value="1"/>
</dbReference>
<dbReference type="Gene3D" id="3.40.50.2000">
    <property type="entry name" value="Glycogen Phosphorylase B"/>
    <property type="match status" value="2"/>
</dbReference>
<dbReference type="Proteomes" id="UP000215145">
    <property type="component" value="Unassembled WGS sequence"/>
</dbReference>
<keyword evidence="4" id="KW-1185">Reference proteome</keyword>
<comment type="caution">
    <text evidence="3">The sequence shown here is derived from an EMBL/GenBank/DDBJ whole genome shotgun (WGS) entry which is preliminary data.</text>
</comment>
<evidence type="ECO:0000259" key="2">
    <source>
        <dbReference type="Pfam" id="PF13439"/>
    </source>
</evidence>
<keyword evidence="3" id="KW-0808">Transferase</keyword>
<feature type="domain" description="Glycosyl transferase family 1" evidence="1">
    <location>
        <begin position="183"/>
        <end position="333"/>
    </location>
</feature>
<accession>A0A229NT93</accession>
<sequence length="383" mass="41125">MKPLVLLTDAYGGHGGIAKFNRDLLGALCSSPGLERAVAIPRIMPHPPGELPEKLDYVTAGLDSKQRYLKAVLASLIGRARGCDLILCGHINLLPFAALAKKLTGAPIVLVIHGIDAWDPVTRRGIGWALRQVDAIISVSRLTLERFTGWSGLSGVPSYVLPNSFEPGLFTPGPRPAYLMKRYSLKPEDRVIMTLGRLAGADRKKGFDEVLEAMPRLKLELPMLRYLIVGDGSDRSRLVAKAAALGLTDSVVFTGMIAEEEKADHYRLADGFAMPSHGEGFGIVLLEAMACGVPVLASLKDGSSEALLHGRLGELIDPSDPDEVYSGINRLLGAPRGIVPEELGYFSYSNYTARLHGILERIRSDMTAASGRTGTRSSGSLSG</sequence>
<dbReference type="AlphaFoldDB" id="A0A229NT93"/>
<reference evidence="3 4" key="1">
    <citation type="submission" date="2017-07" db="EMBL/GenBank/DDBJ databases">
        <title>Paenibacillus herberti R33 genome sequencing and assembly.</title>
        <authorList>
            <person name="Su W."/>
        </authorList>
    </citation>
    <scope>NUCLEOTIDE SEQUENCE [LARGE SCALE GENOMIC DNA]</scope>
    <source>
        <strain evidence="3 4">R33</strain>
    </source>
</reference>
<dbReference type="GO" id="GO:0016758">
    <property type="term" value="F:hexosyltransferase activity"/>
    <property type="evidence" value="ECO:0007669"/>
    <property type="project" value="TreeGrafter"/>
</dbReference>
<dbReference type="InterPro" id="IPR028098">
    <property type="entry name" value="Glyco_trans_4-like_N"/>
</dbReference>
<dbReference type="InterPro" id="IPR001296">
    <property type="entry name" value="Glyco_trans_1"/>
</dbReference>
<protein>
    <submittedName>
        <fullName evidence="3">Glycosyl transferase family 1</fullName>
    </submittedName>
</protein>
<evidence type="ECO:0000313" key="3">
    <source>
        <dbReference type="EMBL" id="OXM13117.1"/>
    </source>
</evidence>